<proteinExistence type="predicted"/>
<reference evidence="2" key="1">
    <citation type="submission" date="2016-07" db="EMBL/GenBank/DDBJ databases">
        <title>Phaeobacter portensis sp. nov., a tropodithietic acid producing bacterium isolated from a German harbor.</title>
        <authorList>
            <person name="Freese H.M."/>
            <person name="Bunk B."/>
            <person name="Breider S."/>
            <person name="Brinkhoff T."/>
        </authorList>
    </citation>
    <scope>NUCLEOTIDE SEQUENCE [LARGE SCALE GENOMIC DNA]</scope>
    <source>
        <strain evidence="2">P97</strain>
    </source>
</reference>
<dbReference type="STRING" id="1844006.PhaeoP97_00258"/>
<dbReference type="KEGG" id="php:PhaeoP97_00258"/>
<evidence type="ECO:0000313" key="1">
    <source>
        <dbReference type="EMBL" id="APG45710.1"/>
    </source>
</evidence>
<evidence type="ECO:0000313" key="2">
    <source>
        <dbReference type="Proteomes" id="UP000183859"/>
    </source>
</evidence>
<protein>
    <submittedName>
        <fullName evidence="1">Uncharacterized protein</fullName>
    </submittedName>
</protein>
<gene>
    <name evidence="1" type="ORF">PhaeoP97_00258</name>
</gene>
<name>A0A1L3I0S0_9RHOB</name>
<keyword evidence="2" id="KW-1185">Reference proteome</keyword>
<sequence length="80" mass="8751">MRHCLIFLAMPLTGCSWLLPDPEPFYVERPIPGELTTPCAEPVKGQRTEGGFAELALGWRFAARCNAGKLEAIAELTGPH</sequence>
<organism evidence="1 2">
    <name type="scientific">Phaeobacter porticola</name>
    <dbReference type="NCBI Taxonomy" id="1844006"/>
    <lineage>
        <taxon>Bacteria</taxon>
        <taxon>Pseudomonadati</taxon>
        <taxon>Pseudomonadota</taxon>
        <taxon>Alphaproteobacteria</taxon>
        <taxon>Rhodobacterales</taxon>
        <taxon>Roseobacteraceae</taxon>
        <taxon>Phaeobacter</taxon>
    </lineage>
</organism>
<dbReference type="AlphaFoldDB" id="A0A1L3I0S0"/>
<accession>A0A1L3I0S0</accession>
<dbReference type="Proteomes" id="UP000183859">
    <property type="component" value="Chromosome"/>
</dbReference>
<dbReference type="InterPro" id="IPR058979">
    <property type="entry name" value="LysC-like"/>
</dbReference>
<dbReference type="EMBL" id="CP016364">
    <property type="protein sequence ID" value="APG45710.1"/>
    <property type="molecule type" value="Genomic_DNA"/>
</dbReference>
<dbReference type="Pfam" id="PF23793">
    <property type="entry name" value="LysC"/>
    <property type="match status" value="1"/>
</dbReference>